<keyword evidence="4" id="KW-1185">Reference proteome</keyword>
<dbReference type="GO" id="GO:0016491">
    <property type="term" value="F:oxidoreductase activity"/>
    <property type="evidence" value="ECO:0007669"/>
    <property type="project" value="InterPro"/>
</dbReference>
<evidence type="ECO:0000313" key="4">
    <source>
        <dbReference type="Proteomes" id="UP001157160"/>
    </source>
</evidence>
<dbReference type="InterPro" id="IPR003777">
    <property type="entry name" value="XdhC_CoxI"/>
</dbReference>
<name>A0AA37UFP0_9MICO</name>
<evidence type="ECO:0000313" key="3">
    <source>
        <dbReference type="EMBL" id="GMA28480.1"/>
    </source>
</evidence>
<dbReference type="InterPro" id="IPR016166">
    <property type="entry name" value="FAD-bd_PCMH"/>
</dbReference>
<dbReference type="InterPro" id="IPR016169">
    <property type="entry name" value="FAD-bd_PCMH_sub2"/>
</dbReference>
<proteinExistence type="predicted"/>
<evidence type="ECO:0000259" key="2">
    <source>
        <dbReference type="PROSITE" id="PS51387"/>
    </source>
</evidence>
<dbReference type="PROSITE" id="PS51387">
    <property type="entry name" value="FAD_PCMH"/>
    <property type="match status" value="1"/>
</dbReference>
<dbReference type="Pfam" id="PF02625">
    <property type="entry name" value="XdhC_CoxI"/>
    <property type="match status" value="1"/>
</dbReference>
<feature type="compositionally biased region" description="Basic and acidic residues" evidence="1">
    <location>
        <begin position="348"/>
        <end position="361"/>
    </location>
</feature>
<dbReference type="Proteomes" id="UP001157160">
    <property type="component" value="Unassembled WGS sequence"/>
</dbReference>
<evidence type="ECO:0000256" key="1">
    <source>
        <dbReference type="SAM" id="MobiDB-lite"/>
    </source>
</evidence>
<feature type="compositionally biased region" description="Basic residues" evidence="1">
    <location>
        <begin position="412"/>
        <end position="428"/>
    </location>
</feature>
<dbReference type="PANTHER" id="PTHR30388">
    <property type="entry name" value="ALDEHYDE OXIDOREDUCTASE MOLYBDENUM COFACTOR ASSEMBLY PROTEIN"/>
    <property type="match status" value="1"/>
</dbReference>
<protein>
    <recommendedName>
        <fullName evidence="2">FAD-binding PCMH-type domain-containing protein</fullName>
    </recommendedName>
</protein>
<dbReference type="Gene3D" id="3.40.50.720">
    <property type="entry name" value="NAD(P)-binding Rossmann-like Domain"/>
    <property type="match status" value="1"/>
</dbReference>
<dbReference type="Gene3D" id="3.30.465.10">
    <property type="match status" value="1"/>
</dbReference>
<dbReference type="EMBL" id="BSUL01000001">
    <property type="protein sequence ID" value="GMA28480.1"/>
    <property type="molecule type" value="Genomic_DNA"/>
</dbReference>
<dbReference type="AlphaFoldDB" id="A0AA37UFP0"/>
<reference evidence="3 4" key="1">
    <citation type="journal article" date="2014" name="Int. J. Syst. Evol. Microbiol.">
        <title>Complete genome sequence of Corynebacterium casei LMG S-19264T (=DSM 44701T), isolated from a smear-ripened cheese.</title>
        <authorList>
            <consortium name="US DOE Joint Genome Institute (JGI-PGF)"/>
            <person name="Walter F."/>
            <person name="Albersmeier A."/>
            <person name="Kalinowski J."/>
            <person name="Ruckert C."/>
        </authorList>
    </citation>
    <scope>NUCLEOTIDE SEQUENCE [LARGE SCALE GENOMIC DNA]</scope>
    <source>
        <strain evidence="3 4">NBRC 112289</strain>
    </source>
</reference>
<dbReference type="InterPro" id="IPR027051">
    <property type="entry name" value="XdhC_Rossmann_dom"/>
</dbReference>
<dbReference type="Pfam" id="PF00941">
    <property type="entry name" value="FAD_binding_5"/>
    <property type="match status" value="1"/>
</dbReference>
<dbReference type="InterPro" id="IPR002346">
    <property type="entry name" value="Mopterin_DH_FAD-bd"/>
</dbReference>
<dbReference type="PANTHER" id="PTHR30388:SF4">
    <property type="entry name" value="MOLYBDENUM COFACTOR INSERTION CHAPERONE PAOD"/>
    <property type="match status" value="1"/>
</dbReference>
<dbReference type="Pfam" id="PF13478">
    <property type="entry name" value="XdhC_C"/>
    <property type="match status" value="1"/>
</dbReference>
<gene>
    <name evidence="3" type="ORF">GCM10025874_17330</name>
</gene>
<dbReference type="RefSeq" id="WP_284231813.1">
    <property type="nucleotide sequence ID" value="NZ_BSUL01000001.1"/>
</dbReference>
<accession>A0AA37UFP0</accession>
<organism evidence="3 4">
    <name type="scientific">Arenivirga flava</name>
    <dbReference type="NCBI Taxonomy" id="1930060"/>
    <lineage>
        <taxon>Bacteria</taxon>
        <taxon>Bacillati</taxon>
        <taxon>Actinomycetota</taxon>
        <taxon>Actinomycetes</taxon>
        <taxon>Micrococcales</taxon>
        <taxon>Microbacteriaceae</taxon>
        <taxon>Arenivirga</taxon>
    </lineage>
</organism>
<sequence>MLELARDLLPLLRAGETVAAVTVTRVARSAPRGVGSAMAVTRDARVIGSISGGCVEADAVALALASLSTGTGAASRFGFSDEQAFAAGLACGGTVDAVVSVLRPDDALAIAALERAAAGLPAEIGVVTSGSRAGAVVRADAGERVLVVRTLPAPRLVLLGAGEHAAALSRVGTAAGFAVSVCDVWPLLVTPERFPDAVELVAETPHEYLERQELDDRSAVCVLTHDVRLDIPALRVALASSAGFVGALGARSTVARRRELLLDEGVTDAQLARLHSPLGLDLGGASPEQTALAALAEIVAAQHGGTGLPLRELRGPLHARAAAPPTTTLPRSCRSERMRHSPHPAPSRRIDERIRRADPRAARRRRPCPSHPALAGPADARRGRETPPKSRPGLLTAGNVHCINTRGGSDGHHHRHELPRRPLPRRPRAAAGEAPMAGGTWLLSEPQPRTTGFVDLTTMGWPDVEVDDRGLTIGATCTIARLLDWALGRAADLPAVPADWRAAALVDPAANALLASFKIWTTATVGGNLCQSFAAGAMISLAVALDGVALVWTPEGGERRMPVAELPAGNGVNSLAAGEILRAIEIPARALRSEARLQKIALAELGRSGAVVTGRVDEDGTSTFGVTAATVTPRVLRFAALPEAAELRAAVDALDGYYSDPLGAADWRRGVSAVLAERIRSQLAGPAEERADADGGEEASA</sequence>
<feature type="domain" description="FAD-binding PCMH-type" evidence="2">
    <location>
        <begin position="435"/>
        <end position="591"/>
    </location>
</feature>
<feature type="compositionally biased region" description="Low complexity" evidence="1">
    <location>
        <begin position="317"/>
        <end position="331"/>
    </location>
</feature>
<dbReference type="InterPro" id="IPR036318">
    <property type="entry name" value="FAD-bd_PCMH-like_sf"/>
</dbReference>
<feature type="region of interest" description="Disordered" evidence="1">
    <location>
        <begin position="317"/>
        <end position="446"/>
    </location>
</feature>
<dbReference type="InterPro" id="IPR052698">
    <property type="entry name" value="MoCofactor_Util/Proc"/>
</dbReference>
<dbReference type="GO" id="GO:0071949">
    <property type="term" value="F:FAD binding"/>
    <property type="evidence" value="ECO:0007669"/>
    <property type="project" value="InterPro"/>
</dbReference>
<comment type="caution">
    <text evidence="3">The sequence shown here is derived from an EMBL/GenBank/DDBJ whole genome shotgun (WGS) entry which is preliminary data.</text>
</comment>
<feature type="compositionally biased region" description="Basic and acidic residues" evidence="1">
    <location>
        <begin position="379"/>
        <end position="388"/>
    </location>
</feature>
<dbReference type="SUPFAM" id="SSF56176">
    <property type="entry name" value="FAD-binding/transporter-associated domain-like"/>
    <property type="match status" value="1"/>
</dbReference>